<comment type="caution">
    <text evidence="3">The sequence shown here is derived from an EMBL/GenBank/DDBJ whole genome shotgun (WGS) entry which is preliminary data.</text>
</comment>
<feature type="compositionally biased region" description="Basic and acidic residues" evidence="1">
    <location>
        <begin position="26"/>
        <end position="36"/>
    </location>
</feature>
<sequence length="1225" mass="124600">MAERSVVVRLAARVSSYVSSMGQAKKATDDVGRAADKAGQQSKQGAKEAAAAAAQVAAALGKEAQASQDAAKAHGMYYDSAGKLVDANGKFVSSAGAAEAGLDRYSRAVVDATQASEKAGQAAAAAAGPFKRAGQTLDEVAQSAKNNREAWDQAGASLTAFGAVSVGALGFAAKAAMDWESSWAGVTKTVNGTPEQMAELEQGIRGLAKSLPLAHTEIAAVAEAAGQLGVAREDVLGFTKTMIDLGESTNLTADEAATQIAQISNVMGTLKREGAEGVSRFGATLVELGNNGASTEAEILSMAQRIAGAMATVGGSEVEVLALSNALASMGVKAELGGGVATRVLLGMYTSIKDGGPKLEAFAKTAGVSASEFAAAFESSPVQALSMVAQGLGRVKDEGGNVVASLADMGIKGTESTQVMLALANSGTLLADGLSQGNAAWAENTALLEEANKRYATTESQVKIAWNGIKDAAIDAGAVMLPVIQQVAESVADMAEMWGNLPAPVQGAIAGLTGVVGVASLVAGGLLLVVPRALETVDAFTKLSTSAPGAASGLSKVGKAAGAAGAIASFGFTIAKIAEASYMDDIDTGMGKVALAITKVANNSPDASAALDDLFKDRNGDGISKEVDGLESAIDRMFNPTATQKFDDWGQRLVTATTGIKGSLAVQEEAFDRVDTALSDLVSSGDMDGAAAAFKKLEDQMLSQGAMTEEVAALFPQYADALASTAAQQEGAAAGAEGTAASLDLEAAAAQEAAAASEEMVDALAEIGLSAEGTIIDLQKFTDMLFSMGLATMSSREAVFGWEESLRGMGTAVQDILNSQGELGAVLNATGTDFNEMTTAGKNANDVLSGIVTEGLNVASTFSGDLSKSAADVNQQLQSTYDAGVQTAMGLGLGKDQAIALTRELMGIPPGVSIETWMSEAAEMRADTTGEAIGEIPKSVYVESSMDAAAFETAGMTKQAVDDVPDQATIDSWMSDAAFKEALRTRAAALGIPESEAIDSFMSSAARNEADSTTAQILKIPPGASVSSFMDAYARDMANQTAAAVNGIPGYKQVDIVTVYSVVGSPSTIDTDAGGRVGLGQVGLSRAHGGRIPRHAGGGKLPSTGPGTEREDGILGISSKTGQPVSWLDGGEWIVNAKSSDKHHNLIAAVNRDDPRLASLPALVGGGRTSGREYAPSMSYAGPSTADTAAAVAASLPTHAVVPVRLTIDGRKLHEATVRATIEYS</sequence>
<dbReference type="EMBL" id="JAROCG010000001">
    <property type="protein sequence ID" value="MDN4611956.1"/>
    <property type="molecule type" value="Genomic_DNA"/>
</dbReference>
<dbReference type="Proteomes" id="UP001174209">
    <property type="component" value="Unassembled WGS sequence"/>
</dbReference>
<feature type="compositionally biased region" description="Low complexity" evidence="1">
    <location>
        <begin position="37"/>
        <end position="46"/>
    </location>
</feature>
<accession>A0ABT8K585</accession>
<keyword evidence="4" id="KW-1185">Reference proteome</keyword>
<name>A0ABT8K585_9MICC</name>
<feature type="region of interest" description="Disordered" evidence="1">
    <location>
        <begin position="1086"/>
        <end position="1107"/>
    </location>
</feature>
<reference evidence="3" key="1">
    <citation type="submission" date="2023-06" db="EMBL/GenBank/DDBJ databases">
        <title>MT1 and MT2 Draft Genomes of Novel Species.</title>
        <authorList>
            <person name="Venkateswaran K."/>
        </authorList>
    </citation>
    <scope>NUCLEOTIDE SEQUENCE</scope>
    <source>
        <strain evidence="3">IIF3SC-B10</strain>
    </source>
</reference>
<evidence type="ECO:0000259" key="2">
    <source>
        <dbReference type="Pfam" id="PF10145"/>
    </source>
</evidence>
<proteinExistence type="predicted"/>
<dbReference type="NCBIfam" id="TIGR01760">
    <property type="entry name" value="tape_meas_TP901"/>
    <property type="match status" value="1"/>
</dbReference>
<evidence type="ECO:0000313" key="3">
    <source>
        <dbReference type="EMBL" id="MDN4611956.1"/>
    </source>
</evidence>
<dbReference type="Pfam" id="PF10145">
    <property type="entry name" value="PhageMin_Tail"/>
    <property type="match status" value="1"/>
</dbReference>
<organism evidence="3 4">
    <name type="scientific">Arthrobacter burdickii</name>
    <dbReference type="NCBI Taxonomy" id="3035920"/>
    <lineage>
        <taxon>Bacteria</taxon>
        <taxon>Bacillati</taxon>
        <taxon>Actinomycetota</taxon>
        <taxon>Actinomycetes</taxon>
        <taxon>Micrococcales</taxon>
        <taxon>Micrococcaceae</taxon>
        <taxon>Arthrobacter</taxon>
    </lineage>
</organism>
<feature type="domain" description="Phage tail tape measure protein" evidence="2">
    <location>
        <begin position="204"/>
        <end position="398"/>
    </location>
</feature>
<gene>
    <name evidence="3" type="ORF">P5G52_13890</name>
</gene>
<evidence type="ECO:0000256" key="1">
    <source>
        <dbReference type="SAM" id="MobiDB-lite"/>
    </source>
</evidence>
<dbReference type="RefSeq" id="WP_301228307.1">
    <property type="nucleotide sequence ID" value="NZ_JAROCG010000001.1"/>
</dbReference>
<protein>
    <submittedName>
        <fullName evidence="3">Phage tail tape measure protein</fullName>
    </submittedName>
</protein>
<dbReference type="InterPro" id="IPR010090">
    <property type="entry name" value="Phage_tape_meas"/>
</dbReference>
<evidence type="ECO:0000313" key="4">
    <source>
        <dbReference type="Proteomes" id="UP001174209"/>
    </source>
</evidence>
<feature type="region of interest" description="Disordered" evidence="1">
    <location>
        <begin position="21"/>
        <end position="46"/>
    </location>
</feature>